<dbReference type="NCBIfam" id="NF033592">
    <property type="entry name" value="transpos_IS4_1"/>
    <property type="match status" value="1"/>
</dbReference>
<reference evidence="6" key="3">
    <citation type="submission" date="2020-02" db="EMBL/GenBank/DDBJ databases">
        <authorList>
            <person name="Sarangi A.N."/>
            <person name="Ghosh S."/>
            <person name="Mukherjee M."/>
            <person name="Tripathy S."/>
        </authorList>
    </citation>
    <scope>NUCLEOTIDE SEQUENCE</scope>
    <source>
        <strain evidence="6">BDU141951</strain>
    </source>
</reference>
<proteinExistence type="inferred from homology"/>
<accession>A0A0C1VDS3</accession>
<dbReference type="PANTHER" id="PTHR33258:SF1">
    <property type="entry name" value="TRANSPOSASE INSL FOR INSERTION SEQUENCE ELEMENT IS186A-RELATED"/>
    <property type="match status" value="1"/>
</dbReference>
<comment type="similarity">
    <text evidence="1">Belongs to the transposase 11 family.</text>
</comment>
<dbReference type="InterPro" id="IPR002559">
    <property type="entry name" value="Transposase_11"/>
</dbReference>
<dbReference type="AlphaFoldDB" id="A0A0C1VDS3"/>
<sequence>MSKPHKRRGNPDFRRFVTPPAPSSEALEQRLIAWLTPGTFANLKTVNDNGRQLRDRTLTLSVMAALVVSLVYRQVRYLSDIVRLLEQAGLLWVPAQSVTKQAVSERFRTLPAALFMEMFEHVVSRIRASPQPGGGGAYQSVSERFSAIWIADGSTMSRLQRRLAQPQPLKSNPLAGKIMMVVEALSHRPVKVWHDDHPQRSDMSWSDEFTALLPVGGLLIVDMGFFAFPWFDAMTTAKKCFLTRLKQKVNYQVVRGLSQGPCYRDELIEMGLGRHPCEHPVRLVSVLWGQTWYRYLTNVLDPDVLSAQQVCDLYRRRWRIEEAFLLTKRLLGLAYLWVGGSNGVKIQIYATWTFYAVLNDLCAEVAIALKQPIEMISVEMVFRSLYHYAQAKQREDETELIPFLVKFHQSFGLIKTKRRRQLKQQTQSVDIWTETLT</sequence>
<reference evidence="6" key="1">
    <citation type="submission" date="2014-11" db="EMBL/GenBank/DDBJ databases">
        <authorList>
            <person name="Malar M.C."/>
            <person name="Sen D."/>
            <person name="Tripathy S."/>
        </authorList>
    </citation>
    <scope>NUCLEOTIDE SEQUENCE</scope>
    <source>
        <strain evidence="6">BDU141951</strain>
    </source>
</reference>
<keyword evidence="3" id="KW-0238">DNA-binding</keyword>
<dbReference type="EMBL" id="JTHE02000002">
    <property type="protein sequence ID" value="NEV65679.1"/>
    <property type="molecule type" value="Genomic_DNA"/>
</dbReference>
<dbReference type="PANTHER" id="PTHR33258">
    <property type="entry name" value="TRANSPOSASE INSL FOR INSERTION SEQUENCE ELEMENT IS186A-RELATED"/>
    <property type="match status" value="1"/>
</dbReference>
<dbReference type="GO" id="GO:0006313">
    <property type="term" value="P:DNA transposition"/>
    <property type="evidence" value="ECO:0007669"/>
    <property type="project" value="InterPro"/>
</dbReference>
<comment type="caution">
    <text evidence="6">The sequence shown here is derived from an EMBL/GenBank/DDBJ whole genome shotgun (WGS) entry which is preliminary data.</text>
</comment>
<dbReference type="GO" id="GO:0003677">
    <property type="term" value="F:DNA binding"/>
    <property type="evidence" value="ECO:0007669"/>
    <property type="project" value="UniProtKB-KW"/>
</dbReference>
<evidence type="ECO:0000256" key="1">
    <source>
        <dbReference type="ARBA" id="ARBA00010075"/>
    </source>
</evidence>
<evidence type="ECO:0000259" key="5">
    <source>
        <dbReference type="Pfam" id="PF01609"/>
    </source>
</evidence>
<reference evidence="6" key="2">
    <citation type="journal article" date="2015" name="Genome Announc.">
        <title>Draft Genome Sequence of Filamentous Marine Cyanobacterium Lyngbya confervoides Strain BDU141951.</title>
        <authorList>
            <person name="Chandrababunaidu M.M."/>
            <person name="Sen D."/>
            <person name="Tripathy S."/>
        </authorList>
    </citation>
    <scope>NUCLEOTIDE SEQUENCE</scope>
    <source>
        <strain evidence="6">BDU141951</strain>
    </source>
</reference>
<dbReference type="InterPro" id="IPR012337">
    <property type="entry name" value="RNaseH-like_sf"/>
</dbReference>
<keyword evidence="4" id="KW-0233">DNA recombination</keyword>
<dbReference type="SUPFAM" id="SSF53098">
    <property type="entry name" value="Ribonuclease H-like"/>
    <property type="match status" value="1"/>
</dbReference>
<evidence type="ECO:0000256" key="4">
    <source>
        <dbReference type="ARBA" id="ARBA00023172"/>
    </source>
</evidence>
<dbReference type="GO" id="GO:0004803">
    <property type="term" value="F:transposase activity"/>
    <property type="evidence" value="ECO:0007669"/>
    <property type="project" value="InterPro"/>
</dbReference>
<protein>
    <submittedName>
        <fullName evidence="6">IS4 family transposase</fullName>
    </submittedName>
</protein>
<dbReference type="Pfam" id="PF01609">
    <property type="entry name" value="DDE_Tnp_1"/>
    <property type="match status" value="1"/>
</dbReference>
<feature type="domain" description="Transposase IS4-like" evidence="5">
    <location>
        <begin position="200"/>
        <end position="349"/>
    </location>
</feature>
<organism evidence="6">
    <name type="scientific">Lyngbya confervoides BDU141951</name>
    <dbReference type="NCBI Taxonomy" id="1574623"/>
    <lineage>
        <taxon>Bacteria</taxon>
        <taxon>Bacillati</taxon>
        <taxon>Cyanobacteriota</taxon>
        <taxon>Cyanophyceae</taxon>
        <taxon>Oscillatoriophycideae</taxon>
        <taxon>Oscillatoriales</taxon>
        <taxon>Microcoleaceae</taxon>
        <taxon>Lyngbya</taxon>
    </lineage>
</organism>
<evidence type="ECO:0000256" key="2">
    <source>
        <dbReference type="ARBA" id="ARBA00022578"/>
    </source>
</evidence>
<evidence type="ECO:0000256" key="3">
    <source>
        <dbReference type="ARBA" id="ARBA00023125"/>
    </source>
</evidence>
<dbReference type="InterPro" id="IPR047952">
    <property type="entry name" value="Transpos_IS4"/>
</dbReference>
<gene>
    <name evidence="6" type="ORF">QQ91_000930</name>
</gene>
<evidence type="ECO:0000313" key="6">
    <source>
        <dbReference type="EMBL" id="NEV65679.1"/>
    </source>
</evidence>
<name>A0A0C1VDS3_9CYAN</name>
<keyword evidence="2" id="KW-0815">Transposition</keyword>